<dbReference type="EMBL" id="BMAT01002371">
    <property type="protein sequence ID" value="GFS05553.1"/>
    <property type="molecule type" value="Genomic_DNA"/>
</dbReference>
<organism evidence="1 2">
    <name type="scientific">Elysia marginata</name>
    <dbReference type="NCBI Taxonomy" id="1093978"/>
    <lineage>
        <taxon>Eukaryota</taxon>
        <taxon>Metazoa</taxon>
        <taxon>Spiralia</taxon>
        <taxon>Lophotrochozoa</taxon>
        <taxon>Mollusca</taxon>
        <taxon>Gastropoda</taxon>
        <taxon>Heterobranchia</taxon>
        <taxon>Euthyneura</taxon>
        <taxon>Panpulmonata</taxon>
        <taxon>Sacoglossa</taxon>
        <taxon>Placobranchoidea</taxon>
        <taxon>Plakobranchidae</taxon>
        <taxon>Elysia</taxon>
    </lineage>
</organism>
<accession>A0AAV4I553</accession>
<proteinExistence type="predicted"/>
<sequence>MALEPRHIADTTIQDSITDGTNDRQMLVCKHLKAPAGLDNFRAEGTILTGLYIKIGLDNMRRARVSYRNKVV</sequence>
<comment type="caution">
    <text evidence="1">The sequence shown here is derived from an EMBL/GenBank/DDBJ whole genome shotgun (WGS) entry which is preliminary data.</text>
</comment>
<gene>
    <name evidence="1" type="ORF">ElyMa_001202600</name>
</gene>
<evidence type="ECO:0000313" key="1">
    <source>
        <dbReference type="EMBL" id="GFS05553.1"/>
    </source>
</evidence>
<dbReference type="Proteomes" id="UP000762676">
    <property type="component" value="Unassembled WGS sequence"/>
</dbReference>
<dbReference type="AlphaFoldDB" id="A0AAV4I553"/>
<reference evidence="1 2" key="1">
    <citation type="journal article" date="2021" name="Elife">
        <title>Chloroplast acquisition without the gene transfer in kleptoplastic sea slugs, Plakobranchus ocellatus.</title>
        <authorList>
            <person name="Maeda T."/>
            <person name="Takahashi S."/>
            <person name="Yoshida T."/>
            <person name="Shimamura S."/>
            <person name="Takaki Y."/>
            <person name="Nagai Y."/>
            <person name="Toyoda A."/>
            <person name="Suzuki Y."/>
            <person name="Arimoto A."/>
            <person name="Ishii H."/>
            <person name="Satoh N."/>
            <person name="Nishiyama T."/>
            <person name="Hasebe M."/>
            <person name="Maruyama T."/>
            <person name="Minagawa J."/>
            <person name="Obokata J."/>
            <person name="Shigenobu S."/>
        </authorList>
    </citation>
    <scope>NUCLEOTIDE SEQUENCE [LARGE SCALE GENOMIC DNA]</scope>
</reference>
<evidence type="ECO:0000313" key="2">
    <source>
        <dbReference type="Proteomes" id="UP000762676"/>
    </source>
</evidence>
<protein>
    <submittedName>
        <fullName evidence="1">Uncharacterized protein</fullName>
    </submittedName>
</protein>
<name>A0AAV4I553_9GAST</name>
<keyword evidence="2" id="KW-1185">Reference proteome</keyword>